<dbReference type="Proteomes" id="UP001652627">
    <property type="component" value="Unplaced"/>
</dbReference>
<keyword evidence="3" id="KW-1185">Reference proteome</keyword>
<dbReference type="PANTHER" id="PTHR15243">
    <property type="entry name" value="SERINE/THREONINE-PROTEIN KINASE 19"/>
    <property type="match status" value="1"/>
</dbReference>
<dbReference type="InterPro" id="IPR018865">
    <property type="entry name" value="STK19-like"/>
</dbReference>
<evidence type="ECO:0000313" key="3">
    <source>
        <dbReference type="Proteomes" id="UP001652627"/>
    </source>
</evidence>
<evidence type="ECO:0000256" key="2">
    <source>
        <dbReference type="SAM" id="MobiDB-lite"/>
    </source>
</evidence>
<dbReference type="GeneID" id="136995870"/>
<reference evidence="4" key="1">
    <citation type="submission" date="2025-08" db="UniProtKB">
        <authorList>
            <consortium name="RefSeq"/>
        </authorList>
    </citation>
    <scope>IDENTIFICATION</scope>
    <source>
        <tissue evidence="4">Blood</tissue>
    </source>
</reference>
<accession>A0ABM4G716</accession>
<organism evidence="3 4">
    <name type="scientific">Apteryx mantelli</name>
    <name type="common">North Island brown kiwi</name>
    <dbReference type="NCBI Taxonomy" id="2696672"/>
    <lineage>
        <taxon>Eukaryota</taxon>
        <taxon>Metazoa</taxon>
        <taxon>Chordata</taxon>
        <taxon>Craniata</taxon>
        <taxon>Vertebrata</taxon>
        <taxon>Euteleostomi</taxon>
        <taxon>Archelosauria</taxon>
        <taxon>Archosauria</taxon>
        <taxon>Dinosauria</taxon>
        <taxon>Saurischia</taxon>
        <taxon>Theropoda</taxon>
        <taxon>Coelurosauria</taxon>
        <taxon>Aves</taxon>
        <taxon>Palaeognathae</taxon>
        <taxon>Apterygiformes</taxon>
        <taxon>Apterygidae</taxon>
        <taxon>Apteryx</taxon>
    </lineage>
</organism>
<feature type="region of interest" description="Disordered" evidence="2">
    <location>
        <begin position="1"/>
        <end position="34"/>
    </location>
</feature>
<evidence type="ECO:0000313" key="4">
    <source>
        <dbReference type="RefSeq" id="XP_067172992.1"/>
    </source>
</evidence>
<comment type="similarity">
    <text evidence="1">Belongs to the STK19 family.</text>
</comment>
<evidence type="ECO:0000256" key="1">
    <source>
        <dbReference type="ARBA" id="ARBA00093458"/>
    </source>
</evidence>
<name>A0ABM4G716_9AVES</name>
<protein>
    <submittedName>
        <fullName evidence="4">Inactive serine/threonine-protein kinase 19-like</fullName>
    </submittedName>
</protein>
<dbReference type="PANTHER" id="PTHR15243:SF0">
    <property type="entry name" value="SERINE_THREONINE-PROTEIN KINASE 19"/>
    <property type="match status" value="1"/>
</dbReference>
<proteinExistence type="inferred from homology"/>
<dbReference type="RefSeq" id="XP_067172992.1">
    <property type="nucleotide sequence ID" value="XM_067316891.1"/>
</dbReference>
<dbReference type="Pfam" id="PF10494">
    <property type="entry name" value="Stk19"/>
    <property type="match status" value="1"/>
</dbReference>
<gene>
    <name evidence="4" type="primary">LOC136995870</name>
</gene>
<sequence>MERRRRRRPLADTFSAKRPRGEAPPGEPPLHGSPQAVEAALRDVAALFPRGLFGDALPPLVLRHQLYSLVRDRTAVDRHLNRLRDEGRIRLLHLGFEADALGVVFTEPYTAKVLQAVAGKPQAGLVRRFLETAVAACPELSYEQSRMRVLGFADADVTQLVAAGVLTVRDAGSWWLAVPGAGRFIKAFVRGRRALLAVIRRSRYKEVALAELGQRRSLAGARLGVAYHVHDLVGAQLVHRIPSASGTLLRLAET</sequence>